<name>G3N8X2_GASAC</name>
<reference evidence="2" key="2">
    <citation type="submission" date="2024-04" db="UniProtKB">
        <authorList>
            <consortium name="Ensembl"/>
        </authorList>
    </citation>
    <scope>IDENTIFICATION</scope>
</reference>
<feature type="compositionally biased region" description="Basic and acidic residues" evidence="1">
    <location>
        <begin position="1"/>
        <end position="12"/>
    </location>
</feature>
<organism evidence="2">
    <name type="scientific">Gasterosteus aculeatus</name>
    <name type="common">Three-spined stickleback</name>
    <dbReference type="NCBI Taxonomy" id="69293"/>
    <lineage>
        <taxon>Eukaryota</taxon>
        <taxon>Metazoa</taxon>
        <taxon>Chordata</taxon>
        <taxon>Craniata</taxon>
        <taxon>Vertebrata</taxon>
        <taxon>Euteleostomi</taxon>
        <taxon>Actinopterygii</taxon>
        <taxon>Neopterygii</taxon>
        <taxon>Teleostei</taxon>
        <taxon>Neoteleostei</taxon>
        <taxon>Acanthomorphata</taxon>
        <taxon>Eupercaria</taxon>
        <taxon>Perciformes</taxon>
        <taxon>Cottioidei</taxon>
        <taxon>Gasterosteales</taxon>
        <taxon>Gasterosteidae</taxon>
        <taxon>Gasterosteus</taxon>
    </lineage>
</organism>
<feature type="compositionally biased region" description="Basic and acidic residues" evidence="1">
    <location>
        <begin position="121"/>
        <end position="141"/>
    </location>
</feature>
<proteinExistence type="predicted"/>
<feature type="region of interest" description="Disordered" evidence="1">
    <location>
        <begin position="200"/>
        <end position="221"/>
    </location>
</feature>
<evidence type="ECO:0000313" key="2">
    <source>
        <dbReference type="Ensembl" id="ENSGACP00000001759.1"/>
    </source>
</evidence>
<feature type="compositionally biased region" description="Low complexity" evidence="1">
    <location>
        <begin position="45"/>
        <end position="63"/>
    </location>
</feature>
<sequence length="286" mass="31401">SSCRRSREDRSPSVEIVYEGTAPPPARKRRRKRQRRTQPSSLPVIITLDSDSSLGDDSSLISSQRTVDFSDLPPLPGPLPPADVLDRGSEVEPGGPVAVDNISDVDVEGSGSLLGSDDDVERPIGKRDTSSADVSSKRDSEVLSSDSCLLATILNDLEGMAVPPVIFDPGQLANAGAKCARDAPPLERLPNEAEDITLLERPQEDVPPKERPQDKGRGHHSFWSVPMMRERTSVSWSVRGRASLLRNVPRTRQRTSLLWSVPMMRERTSVSWSVPGRTSLLYSHRP</sequence>
<dbReference type="InParanoid" id="G3N8X2"/>
<evidence type="ECO:0000256" key="1">
    <source>
        <dbReference type="SAM" id="MobiDB-lite"/>
    </source>
</evidence>
<reference evidence="2" key="1">
    <citation type="submission" date="2006-01" db="EMBL/GenBank/DDBJ databases">
        <authorList>
            <person name="Lindblad-Toh K."/>
            <person name="Mauceli E."/>
            <person name="Grabherr M."/>
            <person name="Chang J.L."/>
            <person name="Lander E.S."/>
        </authorList>
    </citation>
    <scope>NUCLEOTIDE SEQUENCE [LARGE SCALE GENOMIC DNA]</scope>
</reference>
<dbReference type="AlphaFoldDB" id="G3N8X2"/>
<protein>
    <submittedName>
        <fullName evidence="2">Uncharacterized protein</fullName>
    </submittedName>
</protein>
<feature type="compositionally biased region" description="Basic and acidic residues" evidence="1">
    <location>
        <begin position="201"/>
        <end position="216"/>
    </location>
</feature>
<dbReference type="STRING" id="69293.ENSGACP00000001759"/>
<accession>G3N8X2</accession>
<dbReference type="Bgee" id="ENSGACG00000001359">
    <property type="expression patterns" value="Expressed in heart and 11 other cell types or tissues"/>
</dbReference>
<feature type="region of interest" description="Disordered" evidence="1">
    <location>
        <begin position="1"/>
        <end position="141"/>
    </location>
</feature>
<dbReference type="Ensembl" id="ENSGACT00000001760.1">
    <property type="protein sequence ID" value="ENSGACP00000001759.1"/>
    <property type="gene ID" value="ENSGACG00000001359.1"/>
</dbReference>
<feature type="compositionally biased region" description="Basic residues" evidence="1">
    <location>
        <begin position="26"/>
        <end position="36"/>
    </location>
</feature>